<evidence type="ECO:0000256" key="4">
    <source>
        <dbReference type="ARBA" id="ARBA00023136"/>
    </source>
</evidence>
<dbReference type="Pfam" id="PF04893">
    <property type="entry name" value="Yip1"/>
    <property type="match status" value="1"/>
</dbReference>
<feature type="domain" description="Yip1" evidence="6">
    <location>
        <begin position="14"/>
        <end position="211"/>
    </location>
</feature>
<proteinExistence type="predicted"/>
<feature type="transmembrane region" description="Helical" evidence="5">
    <location>
        <begin position="116"/>
        <end position="141"/>
    </location>
</feature>
<keyword evidence="2 5" id="KW-0812">Transmembrane</keyword>
<dbReference type="RefSeq" id="WP_224135944.1">
    <property type="nucleotide sequence ID" value="NZ_JAIQUM010000001.1"/>
</dbReference>
<evidence type="ECO:0000259" key="6">
    <source>
        <dbReference type="Pfam" id="PF04893"/>
    </source>
</evidence>
<evidence type="ECO:0000256" key="5">
    <source>
        <dbReference type="SAM" id="Phobius"/>
    </source>
</evidence>
<feature type="transmembrane region" description="Helical" evidence="5">
    <location>
        <begin position="161"/>
        <end position="182"/>
    </location>
</feature>
<evidence type="ECO:0000313" key="7">
    <source>
        <dbReference type="EMBL" id="MBZ5748796.1"/>
    </source>
</evidence>
<evidence type="ECO:0000313" key="8">
    <source>
        <dbReference type="Proteomes" id="UP001165287"/>
    </source>
</evidence>
<feature type="transmembrane region" description="Helical" evidence="5">
    <location>
        <begin position="194"/>
        <end position="216"/>
    </location>
</feature>
<sequence>MEQETVQVQKPSLFGMIFSPGEQFERMRERPVIWWPLILVTILMTAVAVLTALGTDYSAVPGMEMSAEDQEMMKIFGAVGAGVAGFFGTPISFLIFGLILWGIAKIAKSNVTFKQMFSLMIFISFITMIGQLLNQLIILAIAGDPTILLTSLNSFVGATGILGAVLGTIEVFSIWYYILLALGLIKVAMLSKPVALTITIIFFAIGIGIAAITGAFEGLTQL</sequence>
<evidence type="ECO:0000256" key="1">
    <source>
        <dbReference type="ARBA" id="ARBA00004141"/>
    </source>
</evidence>
<reference evidence="7" key="1">
    <citation type="submission" date="2024-05" db="EMBL/GenBank/DDBJ databases">
        <title>Metabacillus sp. nov., isolated from the rhizosphere soil of tomato plants.</title>
        <authorList>
            <person name="Ma R."/>
        </authorList>
    </citation>
    <scope>NUCLEOTIDE SEQUENCE</scope>
    <source>
        <strain evidence="7">DBTR6</strain>
    </source>
</reference>
<organism evidence="7 8">
    <name type="scientific">Metabacillus rhizolycopersici</name>
    <dbReference type="NCBI Taxonomy" id="2875709"/>
    <lineage>
        <taxon>Bacteria</taxon>
        <taxon>Bacillati</taxon>
        <taxon>Bacillota</taxon>
        <taxon>Bacilli</taxon>
        <taxon>Bacillales</taxon>
        <taxon>Bacillaceae</taxon>
        <taxon>Metabacillus</taxon>
    </lineage>
</organism>
<evidence type="ECO:0000256" key="2">
    <source>
        <dbReference type="ARBA" id="ARBA00022692"/>
    </source>
</evidence>
<comment type="subcellular location">
    <subcellularLocation>
        <location evidence="1">Membrane</location>
        <topology evidence="1">Multi-pass membrane protein</topology>
    </subcellularLocation>
</comment>
<gene>
    <name evidence="7" type="ORF">K9V48_00655</name>
</gene>
<name>A0ABS7UKW6_9BACI</name>
<comment type="caution">
    <text evidence="7">The sequence shown here is derived from an EMBL/GenBank/DDBJ whole genome shotgun (WGS) entry which is preliminary data.</text>
</comment>
<dbReference type="InterPro" id="IPR006977">
    <property type="entry name" value="Yip1_dom"/>
</dbReference>
<feature type="transmembrane region" description="Helical" evidence="5">
    <location>
        <begin position="32"/>
        <end position="55"/>
    </location>
</feature>
<evidence type="ECO:0000256" key="3">
    <source>
        <dbReference type="ARBA" id="ARBA00022989"/>
    </source>
</evidence>
<dbReference type="EMBL" id="JAIQUM010000001">
    <property type="protein sequence ID" value="MBZ5748796.1"/>
    <property type="molecule type" value="Genomic_DNA"/>
</dbReference>
<feature type="transmembrane region" description="Helical" evidence="5">
    <location>
        <begin position="75"/>
        <end position="104"/>
    </location>
</feature>
<dbReference type="Proteomes" id="UP001165287">
    <property type="component" value="Unassembled WGS sequence"/>
</dbReference>
<accession>A0ABS7UKW6</accession>
<keyword evidence="4 5" id="KW-0472">Membrane</keyword>
<keyword evidence="3 5" id="KW-1133">Transmembrane helix</keyword>
<protein>
    <submittedName>
        <fullName evidence="7">YIP1 family protein</fullName>
    </submittedName>
</protein>
<keyword evidence="8" id="KW-1185">Reference proteome</keyword>